<comment type="caution">
    <text evidence="8">The sequence shown here is derived from an EMBL/GenBank/DDBJ whole genome shotgun (WGS) entry which is preliminary data.</text>
</comment>
<comment type="subcellular location">
    <subcellularLocation>
        <location evidence="1">Membrane</location>
        <topology evidence="1">Multi-pass membrane protein</topology>
    </subcellularLocation>
</comment>
<gene>
    <name evidence="8" type="ORF">IMSHALPRED_001688</name>
</gene>
<keyword evidence="4 6" id="KW-0472">Membrane</keyword>
<name>A0A8H3J3N4_9LECA</name>
<dbReference type="GO" id="GO:0016020">
    <property type="term" value="C:membrane"/>
    <property type="evidence" value="ECO:0007669"/>
    <property type="project" value="UniProtKB-SubCell"/>
</dbReference>
<dbReference type="InterPro" id="IPR049326">
    <property type="entry name" value="Rhodopsin_dom_fungi"/>
</dbReference>
<evidence type="ECO:0000256" key="2">
    <source>
        <dbReference type="ARBA" id="ARBA00022692"/>
    </source>
</evidence>
<dbReference type="PANTHER" id="PTHR33048">
    <property type="entry name" value="PTH11-LIKE INTEGRAL MEMBRANE PROTEIN (AFU_ORTHOLOGUE AFUA_5G11245)"/>
    <property type="match status" value="1"/>
</dbReference>
<evidence type="ECO:0000256" key="3">
    <source>
        <dbReference type="ARBA" id="ARBA00022989"/>
    </source>
</evidence>
<dbReference type="OrthoDB" id="3934549at2759"/>
<dbReference type="EMBL" id="CAJPDT010000125">
    <property type="protein sequence ID" value="CAF9939938.1"/>
    <property type="molecule type" value="Genomic_DNA"/>
</dbReference>
<accession>A0A8H3J3N4</accession>
<feature type="transmembrane region" description="Helical" evidence="6">
    <location>
        <begin position="91"/>
        <end position="113"/>
    </location>
</feature>
<comment type="similarity">
    <text evidence="5">Belongs to the SAT4 family.</text>
</comment>
<evidence type="ECO:0000313" key="9">
    <source>
        <dbReference type="Proteomes" id="UP000664534"/>
    </source>
</evidence>
<feature type="transmembrane region" description="Helical" evidence="6">
    <location>
        <begin position="51"/>
        <end position="71"/>
    </location>
</feature>
<evidence type="ECO:0000256" key="4">
    <source>
        <dbReference type="ARBA" id="ARBA00023136"/>
    </source>
</evidence>
<keyword evidence="3 6" id="KW-1133">Transmembrane helix</keyword>
<feature type="domain" description="Rhodopsin" evidence="7">
    <location>
        <begin position="30"/>
        <end position="168"/>
    </location>
</feature>
<keyword evidence="9" id="KW-1185">Reference proteome</keyword>
<dbReference type="Pfam" id="PF20684">
    <property type="entry name" value="Fung_rhodopsin"/>
    <property type="match status" value="1"/>
</dbReference>
<evidence type="ECO:0000259" key="7">
    <source>
        <dbReference type="Pfam" id="PF20684"/>
    </source>
</evidence>
<protein>
    <recommendedName>
        <fullName evidence="7">Rhodopsin domain-containing protein</fullName>
    </recommendedName>
</protein>
<dbReference type="PANTHER" id="PTHR33048:SF146">
    <property type="entry name" value="INTEGRAL MEMBRANE PROTEIN"/>
    <property type="match status" value="1"/>
</dbReference>
<feature type="transmembrane region" description="Helical" evidence="6">
    <location>
        <begin position="15"/>
        <end position="39"/>
    </location>
</feature>
<sequence>MSSTKGSDRGVILDAVSWIFFAFALIVCCMRLYAGVLILRSPRLDTYITPFTFLVIIASQIFTTLSVYYGMGQHLESLAPVQIMYSLKWSWMAQIFQLFANTTGKIAVITYLTKFSGSSYAKAKLAFLWTLGLLQIASVIVLIAFILAQCSPLQKLWNEAIPGTCNSRIRNQNFAFFQGIIPVLGIEQYPLRAAVSSIVKTCNLHLIGKTTDITYDLAYLITWNAADMYIVFIAGSIPTLKPLFRKQFSTYHPNRHDARYHGDDVISLASTPVPSGRAKIPENAAGVDDDDKTEENFMGTGLVPAATTAEEFEAFAF</sequence>
<evidence type="ECO:0000256" key="1">
    <source>
        <dbReference type="ARBA" id="ARBA00004141"/>
    </source>
</evidence>
<keyword evidence="2 6" id="KW-0812">Transmembrane</keyword>
<dbReference type="AlphaFoldDB" id="A0A8H3J3N4"/>
<organism evidence="8 9">
    <name type="scientific">Imshaugia aleurites</name>
    <dbReference type="NCBI Taxonomy" id="172621"/>
    <lineage>
        <taxon>Eukaryota</taxon>
        <taxon>Fungi</taxon>
        <taxon>Dikarya</taxon>
        <taxon>Ascomycota</taxon>
        <taxon>Pezizomycotina</taxon>
        <taxon>Lecanoromycetes</taxon>
        <taxon>OSLEUM clade</taxon>
        <taxon>Lecanoromycetidae</taxon>
        <taxon>Lecanorales</taxon>
        <taxon>Lecanorineae</taxon>
        <taxon>Parmeliaceae</taxon>
        <taxon>Imshaugia</taxon>
    </lineage>
</organism>
<evidence type="ECO:0000256" key="6">
    <source>
        <dbReference type="SAM" id="Phobius"/>
    </source>
</evidence>
<dbReference type="InterPro" id="IPR052337">
    <property type="entry name" value="SAT4-like"/>
</dbReference>
<evidence type="ECO:0000256" key="5">
    <source>
        <dbReference type="ARBA" id="ARBA00038359"/>
    </source>
</evidence>
<evidence type="ECO:0000313" key="8">
    <source>
        <dbReference type="EMBL" id="CAF9939938.1"/>
    </source>
</evidence>
<reference evidence="8" key="1">
    <citation type="submission" date="2021-03" db="EMBL/GenBank/DDBJ databases">
        <authorList>
            <person name="Tagirdzhanova G."/>
        </authorList>
    </citation>
    <scope>NUCLEOTIDE SEQUENCE</scope>
</reference>
<feature type="transmembrane region" description="Helical" evidence="6">
    <location>
        <begin position="125"/>
        <end position="148"/>
    </location>
</feature>
<dbReference type="Proteomes" id="UP000664534">
    <property type="component" value="Unassembled WGS sequence"/>
</dbReference>
<proteinExistence type="inferred from homology"/>